<feature type="compositionally biased region" description="Polar residues" evidence="1">
    <location>
        <begin position="72"/>
        <end position="92"/>
    </location>
</feature>
<dbReference type="EMBL" id="CM008051">
    <property type="protein sequence ID" value="PAN34501.1"/>
    <property type="molecule type" value="Genomic_DNA"/>
</dbReference>
<dbReference type="AlphaFoldDB" id="A0A2S3I1I5"/>
<reference evidence="2" key="1">
    <citation type="submission" date="2018-04" db="EMBL/GenBank/DDBJ databases">
        <title>WGS assembly of Panicum hallii.</title>
        <authorList>
            <person name="Lovell J."/>
            <person name="Jenkins J."/>
            <person name="Lowry D."/>
            <person name="Mamidi S."/>
            <person name="Sreedasyam A."/>
            <person name="Weng X."/>
            <person name="Barry K."/>
            <person name="Bonette J."/>
            <person name="Campitelli B."/>
            <person name="Daum C."/>
            <person name="Gordon S."/>
            <person name="Gould B."/>
            <person name="Lipzen A."/>
            <person name="Macqueen A."/>
            <person name="Palacio-Mejia J."/>
            <person name="Plott C."/>
            <person name="Shakirov E."/>
            <person name="Shu S."/>
            <person name="Yoshinaga Y."/>
            <person name="Zane M."/>
            <person name="Rokhsar D."/>
            <person name="Grimwood J."/>
            <person name="Schmutz J."/>
            <person name="Juenger T."/>
        </authorList>
    </citation>
    <scope>NUCLEOTIDE SEQUENCE [LARGE SCALE GENOMIC DNA]</scope>
    <source>
        <strain evidence="2">FIL2</strain>
    </source>
</reference>
<organism evidence="2">
    <name type="scientific">Panicum hallii</name>
    <dbReference type="NCBI Taxonomy" id="206008"/>
    <lineage>
        <taxon>Eukaryota</taxon>
        <taxon>Viridiplantae</taxon>
        <taxon>Streptophyta</taxon>
        <taxon>Embryophyta</taxon>
        <taxon>Tracheophyta</taxon>
        <taxon>Spermatophyta</taxon>
        <taxon>Magnoliopsida</taxon>
        <taxon>Liliopsida</taxon>
        <taxon>Poales</taxon>
        <taxon>Poaceae</taxon>
        <taxon>PACMAD clade</taxon>
        <taxon>Panicoideae</taxon>
        <taxon>Panicodae</taxon>
        <taxon>Paniceae</taxon>
        <taxon>Panicinae</taxon>
        <taxon>Panicum</taxon>
        <taxon>Panicum sect. Panicum</taxon>
    </lineage>
</organism>
<dbReference type="Gramene" id="PAN34501">
    <property type="protein sequence ID" value="PAN34501"/>
    <property type="gene ID" value="PAHAL_6G157700"/>
</dbReference>
<feature type="region of interest" description="Disordered" evidence="1">
    <location>
        <begin position="72"/>
        <end position="99"/>
    </location>
</feature>
<evidence type="ECO:0000256" key="1">
    <source>
        <dbReference type="SAM" id="MobiDB-lite"/>
    </source>
</evidence>
<feature type="compositionally biased region" description="Polar residues" evidence="1">
    <location>
        <begin position="1"/>
        <end position="13"/>
    </location>
</feature>
<name>A0A2S3I1I5_9POAL</name>
<dbReference type="Proteomes" id="UP000243499">
    <property type="component" value="Chromosome 6"/>
</dbReference>
<protein>
    <submittedName>
        <fullName evidence="2">Uncharacterized protein</fullName>
    </submittedName>
</protein>
<gene>
    <name evidence="2" type="ORF">PAHAL_6G157700</name>
</gene>
<evidence type="ECO:0000313" key="2">
    <source>
        <dbReference type="EMBL" id="PAN34501.1"/>
    </source>
</evidence>
<proteinExistence type="predicted"/>
<feature type="region of interest" description="Disordered" evidence="1">
    <location>
        <begin position="1"/>
        <end position="52"/>
    </location>
</feature>
<sequence length="99" mass="10508">MSGASTNTGSNGLQYPVPPLSGSNTRQGYDDPRRRHGQQGHSAKPGSEAIVSPVPTISNTWQYQKPYYQVQAGQNGSTNTNSQQGATGTSNIMPRMGGR</sequence>
<accession>A0A2S3I1I5</accession>